<keyword evidence="3 6" id="KW-0812">Transmembrane</keyword>
<organism evidence="8 9">
    <name type="scientific">Salinicola socius</name>
    <dbReference type="NCBI Taxonomy" id="404433"/>
    <lineage>
        <taxon>Bacteria</taxon>
        <taxon>Pseudomonadati</taxon>
        <taxon>Pseudomonadota</taxon>
        <taxon>Gammaproteobacteria</taxon>
        <taxon>Oceanospirillales</taxon>
        <taxon>Halomonadaceae</taxon>
        <taxon>Salinicola</taxon>
    </lineage>
</organism>
<dbReference type="SUPFAM" id="SSF161111">
    <property type="entry name" value="Cation efflux protein transmembrane domain-like"/>
    <property type="match status" value="1"/>
</dbReference>
<keyword evidence="5 6" id="KW-0472">Membrane</keyword>
<dbReference type="InterPro" id="IPR027469">
    <property type="entry name" value="Cation_efflux_TMD_sf"/>
</dbReference>
<dbReference type="Gene3D" id="1.20.1510.10">
    <property type="entry name" value="Cation efflux protein transmembrane domain"/>
    <property type="match status" value="1"/>
</dbReference>
<dbReference type="GO" id="GO:0005886">
    <property type="term" value="C:plasma membrane"/>
    <property type="evidence" value="ECO:0007669"/>
    <property type="project" value="TreeGrafter"/>
</dbReference>
<dbReference type="Pfam" id="PF01545">
    <property type="entry name" value="Cation_efflux"/>
    <property type="match status" value="1"/>
</dbReference>
<feature type="transmembrane region" description="Helical" evidence="6">
    <location>
        <begin position="88"/>
        <end position="106"/>
    </location>
</feature>
<evidence type="ECO:0000259" key="7">
    <source>
        <dbReference type="Pfam" id="PF01545"/>
    </source>
</evidence>
<sequence>MSIGWPRTESSALRFSTAMAAFIGALALTVSVLSTSQAILLDGLFNAIYAVVGIFTLRVGRLVVSPDDDTYPFGYGYFESMVNACKGLLMLGVSALALFNSITALLTGGNAIAAGISIVYACVATASCTLTALVLRGVSRHVSSPLLQADIDNWRINALISAAVLLAFCLIPLAYAVGWDAIVPYVDSWLVIAVVLLCLGVPVRVARGAILELLNRSPRAAVAEPVRAAIMTALAPLPTQDVYVRMVRPGRLLYVTVHVVLEKAHPLSVEESDRWRATLDGCVRRISAPVLVETLFTCDRRWAAPSTGQGHADA</sequence>
<feature type="transmembrane region" description="Helical" evidence="6">
    <location>
        <begin position="156"/>
        <end position="177"/>
    </location>
</feature>
<evidence type="ECO:0000256" key="6">
    <source>
        <dbReference type="SAM" id="Phobius"/>
    </source>
</evidence>
<reference evidence="8 9" key="1">
    <citation type="submission" date="2016-12" db="EMBL/GenBank/DDBJ databases">
        <title>Draft genome sequences of strains Salinicola socius SMB35, Salinicola sp. MH3R3-1 and Chromohalobacter sp. SMB17 from the Verkhnekamsk potash mining region of Russia.</title>
        <authorList>
            <person name="Mavrodi D.V."/>
            <person name="Olsson B.E."/>
            <person name="Korsakova E.S."/>
            <person name="Pyankova A."/>
            <person name="Mavrodi O.V."/>
            <person name="Plotnikova E.G."/>
        </authorList>
    </citation>
    <scope>NUCLEOTIDE SEQUENCE [LARGE SCALE GENOMIC DNA]</scope>
    <source>
        <strain evidence="8 9">SMB35</strain>
    </source>
</reference>
<evidence type="ECO:0000313" key="8">
    <source>
        <dbReference type="EMBL" id="OLO03566.1"/>
    </source>
</evidence>
<feature type="transmembrane region" description="Helical" evidence="6">
    <location>
        <begin position="39"/>
        <end position="57"/>
    </location>
</feature>
<evidence type="ECO:0000256" key="2">
    <source>
        <dbReference type="ARBA" id="ARBA00022448"/>
    </source>
</evidence>
<feature type="transmembrane region" description="Helical" evidence="6">
    <location>
        <begin position="12"/>
        <end position="33"/>
    </location>
</feature>
<dbReference type="PANTHER" id="PTHR43840">
    <property type="entry name" value="MITOCHONDRIAL METAL TRANSPORTER 1-RELATED"/>
    <property type="match status" value="1"/>
</dbReference>
<dbReference type="GO" id="GO:0015086">
    <property type="term" value="F:cadmium ion transmembrane transporter activity"/>
    <property type="evidence" value="ECO:0007669"/>
    <property type="project" value="TreeGrafter"/>
</dbReference>
<keyword evidence="9" id="KW-1185">Reference proteome</keyword>
<dbReference type="RefSeq" id="WP_075570666.1">
    <property type="nucleotide sequence ID" value="NZ_MSDO01000020.1"/>
</dbReference>
<keyword evidence="2" id="KW-0813">Transport</keyword>
<comment type="subcellular location">
    <subcellularLocation>
        <location evidence="1">Membrane</location>
        <topology evidence="1">Multi-pass membrane protein</topology>
    </subcellularLocation>
</comment>
<feature type="domain" description="Cation efflux protein transmembrane" evidence="7">
    <location>
        <begin position="15"/>
        <end position="214"/>
    </location>
</feature>
<dbReference type="GO" id="GO:0006882">
    <property type="term" value="P:intracellular zinc ion homeostasis"/>
    <property type="evidence" value="ECO:0007669"/>
    <property type="project" value="TreeGrafter"/>
</dbReference>
<dbReference type="Proteomes" id="UP000186878">
    <property type="component" value="Unassembled WGS sequence"/>
</dbReference>
<keyword evidence="4 6" id="KW-1133">Transmembrane helix</keyword>
<dbReference type="AlphaFoldDB" id="A0A1Q8SQ58"/>
<name>A0A1Q8SQ58_9GAMM</name>
<dbReference type="EMBL" id="MSDO01000020">
    <property type="protein sequence ID" value="OLO03566.1"/>
    <property type="molecule type" value="Genomic_DNA"/>
</dbReference>
<dbReference type="InterPro" id="IPR050291">
    <property type="entry name" value="CDF_Transporter"/>
</dbReference>
<comment type="caution">
    <text evidence="8">The sequence shown here is derived from an EMBL/GenBank/DDBJ whole genome shotgun (WGS) entry which is preliminary data.</text>
</comment>
<protein>
    <submittedName>
        <fullName evidence="8">Cation transporter</fullName>
    </submittedName>
</protein>
<proteinExistence type="predicted"/>
<dbReference type="InterPro" id="IPR058533">
    <property type="entry name" value="Cation_efflux_TM"/>
</dbReference>
<gene>
    <name evidence="8" type="ORF">BTW07_13290</name>
</gene>
<feature type="transmembrane region" description="Helical" evidence="6">
    <location>
        <begin position="112"/>
        <end position="135"/>
    </location>
</feature>
<evidence type="ECO:0000256" key="4">
    <source>
        <dbReference type="ARBA" id="ARBA00022989"/>
    </source>
</evidence>
<evidence type="ECO:0000256" key="1">
    <source>
        <dbReference type="ARBA" id="ARBA00004141"/>
    </source>
</evidence>
<evidence type="ECO:0000256" key="3">
    <source>
        <dbReference type="ARBA" id="ARBA00022692"/>
    </source>
</evidence>
<evidence type="ECO:0000256" key="5">
    <source>
        <dbReference type="ARBA" id="ARBA00023136"/>
    </source>
</evidence>
<accession>A0A1Q8SQ58</accession>
<feature type="transmembrane region" description="Helical" evidence="6">
    <location>
        <begin position="189"/>
        <end position="206"/>
    </location>
</feature>
<dbReference type="GO" id="GO:0015341">
    <property type="term" value="F:zinc efflux antiporter activity"/>
    <property type="evidence" value="ECO:0007669"/>
    <property type="project" value="TreeGrafter"/>
</dbReference>
<evidence type="ECO:0000313" key="9">
    <source>
        <dbReference type="Proteomes" id="UP000186878"/>
    </source>
</evidence>
<dbReference type="PANTHER" id="PTHR43840:SF15">
    <property type="entry name" value="MITOCHONDRIAL METAL TRANSPORTER 1-RELATED"/>
    <property type="match status" value="1"/>
</dbReference>
<dbReference type="OrthoDB" id="268546at2"/>
<dbReference type="GO" id="GO:0015093">
    <property type="term" value="F:ferrous iron transmembrane transporter activity"/>
    <property type="evidence" value="ECO:0007669"/>
    <property type="project" value="TreeGrafter"/>
</dbReference>